<keyword evidence="6" id="KW-0418">Kinase</keyword>
<dbReference type="SMART" id="SM00448">
    <property type="entry name" value="REC"/>
    <property type="match status" value="1"/>
</dbReference>
<dbReference type="Pfam" id="PF08447">
    <property type="entry name" value="PAS_3"/>
    <property type="match status" value="1"/>
</dbReference>
<dbReference type="Gene3D" id="1.10.287.130">
    <property type="match status" value="1"/>
</dbReference>
<dbReference type="NCBIfam" id="TIGR00229">
    <property type="entry name" value="sensory_box"/>
    <property type="match status" value="1"/>
</dbReference>
<dbReference type="SMART" id="SM00387">
    <property type="entry name" value="HATPase_c"/>
    <property type="match status" value="1"/>
</dbReference>
<dbReference type="Gene3D" id="3.30.450.20">
    <property type="entry name" value="PAS domain"/>
    <property type="match status" value="2"/>
</dbReference>
<dbReference type="PRINTS" id="PR00344">
    <property type="entry name" value="BCTRLSENSOR"/>
</dbReference>
<dbReference type="InterPro" id="IPR000014">
    <property type="entry name" value="PAS"/>
</dbReference>
<dbReference type="PANTHER" id="PTHR43547">
    <property type="entry name" value="TWO-COMPONENT HISTIDINE KINASE"/>
    <property type="match status" value="1"/>
</dbReference>
<dbReference type="InterPro" id="IPR013655">
    <property type="entry name" value="PAS_fold_3"/>
</dbReference>
<dbReference type="InterPro" id="IPR036890">
    <property type="entry name" value="HATPase_C_sf"/>
</dbReference>
<dbReference type="SMART" id="SM00388">
    <property type="entry name" value="HisKA"/>
    <property type="match status" value="1"/>
</dbReference>
<dbReference type="SUPFAM" id="SSF47384">
    <property type="entry name" value="Homodimeric domain of signal transducing histidine kinase"/>
    <property type="match status" value="1"/>
</dbReference>
<dbReference type="CDD" id="cd17580">
    <property type="entry name" value="REC_2_DhkD-like"/>
    <property type="match status" value="1"/>
</dbReference>
<dbReference type="InterPro" id="IPR003661">
    <property type="entry name" value="HisK_dim/P_dom"/>
</dbReference>
<dbReference type="SUPFAM" id="SSF52172">
    <property type="entry name" value="CheY-like"/>
    <property type="match status" value="1"/>
</dbReference>
<dbReference type="PANTHER" id="PTHR43547:SF2">
    <property type="entry name" value="HYBRID SIGNAL TRANSDUCTION HISTIDINE KINASE C"/>
    <property type="match status" value="1"/>
</dbReference>
<evidence type="ECO:0000259" key="8">
    <source>
        <dbReference type="PROSITE" id="PS50109"/>
    </source>
</evidence>
<dbReference type="EMBL" id="JABFCS010000001">
    <property type="protein sequence ID" value="NNU44126.1"/>
    <property type="molecule type" value="Genomic_DNA"/>
</dbReference>
<dbReference type="PROSITE" id="PS50110">
    <property type="entry name" value="RESPONSE_REGULATORY"/>
    <property type="match status" value="1"/>
</dbReference>
<dbReference type="SUPFAM" id="SSF55874">
    <property type="entry name" value="ATPase domain of HSP90 chaperone/DNA topoisomerase II/histidine kinase"/>
    <property type="match status" value="1"/>
</dbReference>
<dbReference type="EC" id="2.7.13.3" evidence="3"/>
<evidence type="ECO:0000256" key="6">
    <source>
        <dbReference type="ARBA" id="ARBA00022777"/>
    </source>
</evidence>
<evidence type="ECO:0000256" key="5">
    <source>
        <dbReference type="ARBA" id="ARBA00022679"/>
    </source>
</evidence>
<dbReference type="InterPro" id="IPR036097">
    <property type="entry name" value="HisK_dim/P_sf"/>
</dbReference>
<dbReference type="PROSITE" id="PS50113">
    <property type="entry name" value="PAC"/>
    <property type="match status" value="2"/>
</dbReference>
<feature type="domain" description="PAC" evidence="10">
    <location>
        <begin position="1"/>
        <end position="50"/>
    </location>
</feature>
<evidence type="ECO:0000256" key="2">
    <source>
        <dbReference type="ARBA" id="ARBA00004429"/>
    </source>
</evidence>
<keyword evidence="12" id="KW-1185">Reference proteome</keyword>
<dbReference type="InterPro" id="IPR000700">
    <property type="entry name" value="PAS-assoc_C"/>
</dbReference>
<dbReference type="SMART" id="SM00086">
    <property type="entry name" value="PAC"/>
    <property type="match status" value="1"/>
</dbReference>
<dbReference type="Proteomes" id="UP000552954">
    <property type="component" value="Unassembled WGS sequence"/>
</dbReference>
<feature type="modified residue" description="4-aspartylphosphate" evidence="7">
    <location>
        <position position="469"/>
    </location>
</feature>
<sequence>MDKEVGGPQVEAFVDFVYQPLLDSQGRVYGIFTYGHDVTEQHRAQQALLAFSNSIPAIAWQASPSGKLERFNSQWQAFTGQEEVRALVYGWADALHPEDAPRMWETWKAARASGQEWSVEHRLRHADGSWRWFLTRAVPQKDSGGRVLRWFGTTSDIEEARRAAQALQAADRQKDEFLATLAHELRNPLAPIRTAVHLLSMPGVAEHTRTRAVEIVGRQVSHMSRLLDDLIDVARITQRRLVLKPEWVRVQSVVDTAIEAATPAAEAKRHTLTAAMEQPQQWVHADPVRLAQVLSNLLNNACKYTDPGGQVRLEVGSDGANILFAVTDSGIGMSAEALENVFAMFAQEQSALERSEGGLGIGLALAKGLVELHGGSICASSPGIGAGSRFEVRLPNAPRAEDEAGAQPAAPPEANGSGRVVLLADDNVDAVEVLAELLRMAEHEVHVANDGTAAAELAARVRPHVMVLDIGMPGLNGYEVARQVRAQPWGRGTLLVAATGWGQEEDRRKAMDAGFDLHLTKPFSPEQLLTAIASLPR</sequence>
<evidence type="ECO:0000256" key="1">
    <source>
        <dbReference type="ARBA" id="ARBA00000085"/>
    </source>
</evidence>
<dbReference type="InterPro" id="IPR001789">
    <property type="entry name" value="Sig_transdc_resp-reg_receiver"/>
</dbReference>
<evidence type="ECO:0000313" key="12">
    <source>
        <dbReference type="Proteomes" id="UP000552954"/>
    </source>
</evidence>
<organism evidence="11 12">
    <name type="scientific">Ramlibacter montanisoli</name>
    <dbReference type="NCBI Taxonomy" id="2732512"/>
    <lineage>
        <taxon>Bacteria</taxon>
        <taxon>Pseudomonadati</taxon>
        <taxon>Pseudomonadota</taxon>
        <taxon>Betaproteobacteria</taxon>
        <taxon>Burkholderiales</taxon>
        <taxon>Comamonadaceae</taxon>
        <taxon>Ramlibacter</taxon>
    </lineage>
</organism>
<comment type="caution">
    <text evidence="11">The sequence shown here is derived from an EMBL/GenBank/DDBJ whole genome shotgun (WGS) entry which is preliminary data.</text>
</comment>
<dbReference type="Pfam" id="PF02518">
    <property type="entry name" value="HATPase_c"/>
    <property type="match status" value="1"/>
</dbReference>
<gene>
    <name evidence="11" type="ORF">HK415_14625</name>
</gene>
<dbReference type="FunFam" id="3.30.450.20:FF:000099">
    <property type="entry name" value="Sensory box sensor histidine kinase"/>
    <property type="match status" value="1"/>
</dbReference>
<evidence type="ECO:0000256" key="3">
    <source>
        <dbReference type="ARBA" id="ARBA00012438"/>
    </source>
</evidence>
<evidence type="ECO:0000313" key="11">
    <source>
        <dbReference type="EMBL" id="NNU44126.1"/>
    </source>
</evidence>
<feature type="domain" description="Histidine kinase" evidence="8">
    <location>
        <begin position="180"/>
        <end position="398"/>
    </location>
</feature>
<dbReference type="CDD" id="cd00130">
    <property type="entry name" value="PAS"/>
    <property type="match status" value="1"/>
</dbReference>
<keyword evidence="4 7" id="KW-0597">Phosphoprotein</keyword>
<evidence type="ECO:0000259" key="10">
    <source>
        <dbReference type="PROSITE" id="PS50113"/>
    </source>
</evidence>
<dbReference type="PROSITE" id="PS50109">
    <property type="entry name" value="HIS_KIN"/>
    <property type="match status" value="1"/>
</dbReference>
<evidence type="ECO:0000256" key="4">
    <source>
        <dbReference type="ARBA" id="ARBA00022553"/>
    </source>
</evidence>
<dbReference type="GO" id="GO:0000155">
    <property type="term" value="F:phosphorelay sensor kinase activity"/>
    <property type="evidence" value="ECO:0007669"/>
    <property type="project" value="InterPro"/>
</dbReference>
<dbReference type="Pfam" id="PF00072">
    <property type="entry name" value="Response_reg"/>
    <property type="match status" value="1"/>
</dbReference>
<dbReference type="AlphaFoldDB" id="A0A849KF78"/>
<reference evidence="11 12" key="1">
    <citation type="submission" date="2020-05" db="EMBL/GenBank/DDBJ databases">
        <authorList>
            <person name="Khan S.A."/>
            <person name="Jeon C.O."/>
            <person name="Chun B.H."/>
        </authorList>
    </citation>
    <scope>NUCLEOTIDE SEQUENCE [LARGE SCALE GENOMIC DNA]</scope>
    <source>
        <strain evidence="11 12">B156</strain>
    </source>
</reference>
<comment type="catalytic activity">
    <reaction evidence="1">
        <text>ATP + protein L-histidine = ADP + protein N-phospho-L-histidine.</text>
        <dbReference type="EC" id="2.7.13.3"/>
    </reaction>
</comment>
<reference evidence="11 12" key="2">
    <citation type="submission" date="2020-06" db="EMBL/GenBank/DDBJ databases">
        <title>Ramlibacter rhizophilus sp. nov., isolated from rhizosphere soil of national flower Mugunghwa from South Korea.</title>
        <authorList>
            <person name="Zheng-Fei Y."/>
            <person name="Huan T."/>
        </authorList>
    </citation>
    <scope>NUCLEOTIDE SEQUENCE [LARGE SCALE GENOMIC DNA]</scope>
    <source>
        <strain evidence="11 12">B156</strain>
    </source>
</reference>
<dbReference type="InterPro" id="IPR001610">
    <property type="entry name" value="PAC"/>
</dbReference>
<dbReference type="GO" id="GO:0005886">
    <property type="term" value="C:plasma membrane"/>
    <property type="evidence" value="ECO:0007669"/>
    <property type="project" value="UniProtKB-SubCell"/>
</dbReference>
<name>A0A849KF78_9BURK</name>
<dbReference type="InterPro" id="IPR005467">
    <property type="entry name" value="His_kinase_dom"/>
</dbReference>
<feature type="domain" description="PAC" evidence="10">
    <location>
        <begin position="117"/>
        <end position="169"/>
    </location>
</feature>
<protein>
    <recommendedName>
        <fullName evidence="3">histidine kinase</fullName>
        <ecNumber evidence="3">2.7.13.3</ecNumber>
    </recommendedName>
</protein>
<evidence type="ECO:0000259" key="9">
    <source>
        <dbReference type="PROSITE" id="PS50110"/>
    </source>
</evidence>
<comment type="subcellular location">
    <subcellularLocation>
        <location evidence="2">Cell inner membrane</location>
        <topology evidence="2">Multi-pass membrane protein</topology>
    </subcellularLocation>
</comment>
<dbReference type="Gene3D" id="3.40.50.2300">
    <property type="match status" value="1"/>
</dbReference>
<dbReference type="FunFam" id="3.30.565.10:FF:000006">
    <property type="entry name" value="Sensor histidine kinase WalK"/>
    <property type="match status" value="1"/>
</dbReference>
<dbReference type="RefSeq" id="WP_171560526.1">
    <property type="nucleotide sequence ID" value="NZ_JABFCS010000001.1"/>
</dbReference>
<keyword evidence="5" id="KW-0808">Transferase</keyword>
<dbReference type="SUPFAM" id="SSF55785">
    <property type="entry name" value="PYP-like sensor domain (PAS domain)"/>
    <property type="match status" value="1"/>
</dbReference>
<evidence type="ECO:0000256" key="7">
    <source>
        <dbReference type="PROSITE-ProRule" id="PRU00169"/>
    </source>
</evidence>
<accession>A0A849KF78</accession>
<dbReference type="Pfam" id="PF00512">
    <property type="entry name" value="HisKA"/>
    <property type="match status" value="1"/>
</dbReference>
<feature type="domain" description="Response regulatory" evidence="9">
    <location>
        <begin position="420"/>
        <end position="536"/>
    </location>
</feature>
<dbReference type="InterPro" id="IPR011006">
    <property type="entry name" value="CheY-like_superfamily"/>
</dbReference>
<dbReference type="Gene3D" id="3.30.565.10">
    <property type="entry name" value="Histidine kinase-like ATPase, C-terminal domain"/>
    <property type="match status" value="1"/>
</dbReference>
<proteinExistence type="predicted"/>
<dbReference type="InterPro" id="IPR004358">
    <property type="entry name" value="Sig_transdc_His_kin-like_C"/>
</dbReference>
<dbReference type="InterPro" id="IPR003594">
    <property type="entry name" value="HATPase_dom"/>
</dbReference>
<dbReference type="InterPro" id="IPR035965">
    <property type="entry name" value="PAS-like_dom_sf"/>
</dbReference>
<dbReference type="CDD" id="cd00082">
    <property type="entry name" value="HisKA"/>
    <property type="match status" value="1"/>
</dbReference>